<evidence type="ECO:0000313" key="6">
    <source>
        <dbReference type="RefSeq" id="XP_003744519.1"/>
    </source>
</evidence>
<dbReference type="Gene3D" id="3.30.470.20">
    <property type="entry name" value="ATP-grasp fold, B domain"/>
    <property type="match status" value="1"/>
</dbReference>
<feature type="region of interest" description="Disordered" evidence="2">
    <location>
        <begin position="964"/>
        <end position="983"/>
    </location>
</feature>
<feature type="domain" description="PEP-utilising enzyme mobile" evidence="3">
    <location>
        <begin position="1139"/>
        <end position="1210"/>
    </location>
</feature>
<gene>
    <name evidence="6" type="primary">LOC100902133</name>
</gene>
<protein>
    <submittedName>
        <fullName evidence="6">Uncharacterized protein LOC100902133</fullName>
    </submittedName>
</protein>
<dbReference type="InterPro" id="IPR002192">
    <property type="entry name" value="PPDK_AMP/ATP-bd"/>
</dbReference>
<dbReference type="InterPro" id="IPR036637">
    <property type="entry name" value="Phosphohistidine_dom_sf"/>
</dbReference>
<dbReference type="Gene3D" id="3.50.30.10">
    <property type="entry name" value="Phosphohistidine domain"/>
    <property type="match status" value="1"/>
</dbReference>
<feature type="domain" description="Pyruvate phosphate dikinase AMP/ATP-binding" evidence="4">
    <location>
        <begin position="342"/>
        <end position="655"/>
    </location>
</feature>
<name>A0AAJ6QUK1_9ACAR</name>
<reference evidence="6" key="1">
    <citation type="submission" date="2025-08" db="UniProtKB">
        <authorList>
            <consortium name="RefSeq"/>
        </authorList>
    </citation>
    <scope>IDENTIFICATION</scope>
</reference>
<dbReference type="KEGG" id="goe:100902133"/>
<evidence type="ECO:0000259" key="3">
    <source>
        <dbReference type="Pfam" id="PF00391"/>
    </source>
</evidence>
<dbReference type="RefSeq" id="XP_003744519.1">
    <property type="nucleotide sequence ID" value="XM_003744471.2"/>
</dbReference>
<dbReference type="Gene3D" id="3.30.1490.20">
    <property type="entry name" value="ATP-grasp fold, A domain"/>
    <property type="match status" value="1"/>
</dbReference>
<dbReference type="InterPro" id="IPR051549">
    <property type="entry name" value="PEP_Utilizing_Enz"/>
</dbReference>
<organism evidence="5 6">
    <name type="scientific">Galendromus occidentalis</name>
    <name type="common">western predatory mite</name>
    <dbReference type="NCBI Taxonomy" id="34638"/>
    <lineage>
        <taxon>Eukaryota</taxon>
        <taxon>Metazoa</taxon>
        <taxon>Ecdysozoa</taxon>
        <taxon>Arthropoda</taxon>
        <taxon>Chelicerata</taxon>
        <taxon>Arachnida</taxon>
        <taxon>Acari</taxon>
        <taxon>Parasitiformes</taxon>
        <taxon>Mesostigmata</taxon>
        <taxon>Gamasina</taxon>
        <taxon>Phytoseioidea</taxon>
        <taxon>Phytoseiidae</taxon>
        <taxon>Typhlodrominae</taxon>
        <taxon>Galendromus</taxon>
    </lineage>
</organism>
<dbReference type="Proteomes" id="UP000694867">
    <property type="component" value="Unplaced"/>
</dbReference>
<dbReference type="Pfam" id="PF01326">
    <property type="entry name" value="PPDK_N"/>
    <property type="match status" value="1"/>
</dbReference>
<dbReference type="InterPro" id="IPR008279">
    <property type="entry name" value="PEP-util_enz_mobile_dom"/>
</dbReference>
<dbReference type="GO" id="GO:0016301">
    <property type="term" value="F:kinase activity"/>
    <property type="evidence" value="ECO:0007669"/>
    <property type="project" value="InterPro"/>
</dbReference>
<proteinExistence type="inferred from homology"/>
<dbReference type="GO" id="GO:0005524">
    <property type="term" value="F:ATP binding"/>
    <property type="evidence" value="ECO:0007669"/>
    <property type="project" value="InterPro"/>
</dbReference>
<feature type="compositionally biased region" description="Acidic residues" evidence="2">
    <location>
        <begin position="1276"/>
        <end position="1287"/>
    </location>
</feature>
<sequence>MSNFLNRLQERRDWIFWFLSDPSESTFLQIFFRRFKEQLALVFVRLNINGRFLFLRETFCKDNSDERAYSAGGIRLECVAPMRRWRLAVNAMMEDLDGVKIHVRIGVQVAMVGHTFELPKQVKPSFLARRYESEGDERAKEKISRCCSGCQAISQPVSVFTEIITDGQRNELMLFGSRLKCFGNSDLLEDVPIYFGYAENGTTLTAINVQSKAYGYCCDPVKFVQSIRKTKCSLDKRDGPDRDVKLRFQVGDTKHKLLPDFDWNGGWTESSGKDHTSKYDGAGRLTTGGKDFKLQSALLQLFEKNIRPVGKLQLCRLLQFPTQDSDFLVLSVSEPSCKNPKLTGGKGASLAVLTELSNHFRTFKVPSAVVLTVKAYAVFAETPVVSRAIENFLIASKTAGMADLKVASDKCVSAISNADLPDLIRESLNEKLCGVFGELWKLRKFAVRSSAVGEDSEEMSAAGQMTTYLGVQGEEEVFSAVVKCWASQFALTAVNYKRQYGQDLESQMAVVVQEMVSADSAGVMFTCDPVTSNPTGISITANFGLGESVVSATADPDTFSFRRDGAEVFLIAKSRGVKDRMVVESESGSGTIETIVDLEKAKRFCLSNIRAIQIASIGALLTDVYDSPRDIEWAVVHGKVYLLQSRPVTSFLRESDFEIRHDFNSGLYTNREILSRANLDEVMPGAFSTLGISVCNHLVFELFGKQNAQWSMNDPSQYVFFQDACIGKKTYMNFSQSGFAGNENIMKMMEVTMFGYDVSAHDALKDGIVHPTKKPKGLGAVVAMLSALRDPVALAKRMHSEAELFRVNLPEEGDALSLFLRVLRHVPSLVHFMGGLMEASMPAGFYNVVTMNILKSSQHLDDFSPELMLLVSKLLRSDLEVESAQIPKELTSLSNLLREDRHFEAFIEMTPEDALKWLEEDGGAAATEFRAFRARNAHRSYKEFDLYSKTWGIDPLPLVRTLQSSARAPETNNSRKDGDSMTVDQLPLRPSLLQRALLKFLIPRTQRAVYAREATKSALIKSYHALRLAMRKVGQQLQAEGKIPDPELIFFLSCDEIYRLITTRDPSLIPRALRRRKMHSLLDQERYPVLILGMPKPIDASTITIDPNAQKIEGIPVSEGIVVGPARVILDFTTEAHLIKKGEILVTRATDTGWTPYFPLLGGVVTEVGGLLSHGAVVAREYGLPAIVGVAGVTSFVKSGDSVTLDGHKGILQKNVSSEEERTGSAEPFPAADIDANLTAGDDGTDNVALEQPAGSGKEQESSKDLSTTLRSALEREDDDGTGYDFEDTAHLISAKA</sequence>
<evidence type="ECO:0000259" key="4">
    <source>
        <dbReference type="Pfam" id="PF01326"/>
    </source>
</evidence>
<evidence type="ECO:0000256" key="2">
    <source>
        <dbReference type="SAM" id="MobiDB-lite"/>
    </source>
</evidence>
<keyword evidence="5" id="KW-1185">Reference proteome</keyword>
<dbReference type="Pfam" id="PF00391">
    <property type="entry name" value="PEP-utilizers"/>
    <property type="match status" value="1"/>
</dbReference>
<evidence type="ECO:0000256" key="1">
    <source>
        <dbReference type="ARBA" id="ARBA00007837"/>
    </source>
</evidence>
<dbReference type="GeneID" id="100902133"/>
<dbReference type="InterPro" id="IPR013815">
    <property type="entry name" value="ATP_grasp_subdomain_1"/>
</dbReference>
<dbReference type="PANTHER" id="PTHR43615">
    <property type="entry name" value="PHOSPHOENOLPYRUVATE SYNTHASE-RELATED"/>
    <property type="match status" value="1"/>
</dbReference>
<comment type="similarity">
    <text evidence="1">Belongs to the PEP-utilizing enzyme family.</text>
</comment>
<evidence type="ECO:0000313" key="5">
    <source>
        <dbReference type="Proteomes" id="UP000694867"/>
    </source>
</evidence>
<dbReference type="SUPFAM" id="SSF56059">
    <property type="entry name" value="Glutathione synthetase ATP-binding domain-like"/>
    <property type="match status" value="1"/>
</dbReference>
<dbReference type="PANTHER" id="PTHR43615:SF1">
    <property type="entry name" value="PPDK_N DOMAIN-CONTAINING PROTEIN"/>
    <property type="match status" value="1"/>
</dbReference>
<dbReference type="SUPFAM" id="SSF52009">
    <property type="entry name" value="Phosphohistidine domain"/>
    <property type="match status" value="1"/>
</dbReference>
<feature type="region of interest" description="Disordered" evidence="2">
    <location>
        <begin position="1238"/>
        <end position="1297"/>
    </location>
</feature>
<accession>A0AAJ6QUK1</accession>